<sequence length="56" mass="5942">MTIKATLSSSAYLGPEMAPPVRPHSCTPIILETMGIVITGTVARSTVYFNLRGPPP</sequence>
<gene>
    <name evidence="1" type="ORF">CDL15_Pgr015361</name>
</gene>
<accession>A0A218VZU9</accession>
<protein>
    <submittedName>
        <fullName evidence="1">Uncharacterized protein</fullName>
    </submittedName>
</protein>
<reference evidence="2" key="1">
    <citation type="journal article" date="2017" name="Plant J.">
        <title>The pomegranate (Punica granatum L.) genome and the genomics of punicalagin biosynthesis.</title>
        <authorList>
            <person name="Qin G."/>
            <person name="Xu C."/>
            <person name="Ming R."/>
            <person name="Tang H."/>
            <person name="Guyot R."/>
            <person name="Kramer E.M."/>
            <person name="Hu Y."/>
            <person name="Yi X."/>
            <person name="Qi Y."/>
            <person name="Xu X."/>
            <person name="Gao Z."/>
            <person name="Pan H."/>
            <person name="Jian J."/>
            <person name="Tian Y."/>
            <person name="Yue Z."/>
            <person name="Xu Y."/>
        </authorList>
    </citation>
    <scope>NUCLEOTIDE SEQUENCE [LARGE SCALE GENOMIC DNA]</scope>
    <source>
        <strain evidence="2">cv. Dabenzi</strain>
    </source>
</reference>
<organism evidence="1 2">
    <name type="scientific">Punica granatum</name>
    <name type="common">Pomegranate</name>
    <dbReference type="NCBI Taxonomy" id="22663"/>
    <lineage>
        <taxon>Eukaryota</taxon>
        <taxon>Viridiplantae</taxon>
        <taxon>Streptophyta</taxon>
        <taxon>Embryophyta</taxon>
        <taxon>Tracheophyta</taxon>
        <taxon>Spermatophyta</taxon>
        <taxon>Magnoliopsida</taxon>
        <taxon>eudicotyledons</taxon>
        <taxon>Gunneridae</taxon>
        <taxon>Pentapetalae</taxon>
        <taxon>rosids</taxon>
        <taxon>malvids</taxon>
        <taxon>Myrtales</taxon>
        <taxon>Lythraceae</taxon>
        <taxon>Punica</taxon>
    </lineage>
</organism>
<name>A0A218VZU9_PUNGR</name>
<evidence type="ECO:0000313" key="2">
    <source>
        <dbReference type="Proteomes" id="UP000197138"/>
    </source>
</evidence>
<dbReference type="AlphaFoldDB" id="A0A218VZU9"/>
<evidence type="ECO:0000313" key="1">
    <source>
        <dbReference type="EMBL" id="OWM65936.1"/>
    </source>
</evidence>
<dbReference type="Proteomes" id="UP000197138">
    <property type="component" value="Unassembled WGS sequence"/>
</dbReference>
<proteinExistence type="predicted"/>
<dbReference type="EMBL" id="MTKT01005556">
    <property type="protein sequence ID" value="OWM65936.1"/>
    <property type="molecule type" value="Genomic_DNA"/>
</dbReference>
<comment type="caution">
    <text evidence="1">The sequence shown here is derived from an EMBL/GenBank/DDBJ whole genome shotgun (WGS) entry which is preliminary data.</text>
</comment>